<reference evidence="2 3" key="1">
    <citation type="journal article" date="2014" name="Genome Announc.">
        <title>Draft Genome Sequence of Advenella kashmirensis Strain W13003, a Polycyclic Aromatic Hydrocarbon-Degrading Bacterium.</title>
        <authorList>
            <person name="Wang X."/>
            <person name="Jin D."/>
            <person name="Zhou L."/>
            <person name="Wu L."/>
            <person name="An W."/>
            <person name="Zhao L."/>
        </authorList>
    </citation>
    <scope>NUCLEOTIDE SEQUENCE [LARGE SCALE GENOMIC DNA]</scope>
    <source>
        <strain evidence="2 3">W13003</strain>
    </source>
</reference>
<feature type="transmembrane region" description="Helical" evidence="1">
    <location>
        <begin position="125"/>
        <end position="146"/>
    </location>
</feature>
<dbReference type="HOGENOM" id="CLU_097826_1_0_4"/>
<dbReference type="eggNOG" id="COG4944">
    <property type="taxonomic scope" value="Bacteria"/>
</dbReference>
<sequence>MRTHDLVSRLAHELAPIERDAISKRLNRALLLGMAGGTMLLVVVFGVSSSMPEQMLSSRFWIRLAFPLVVIAAALQLVQRLARPGASVKFAWLITLLPIAAMMLGALGFILATPAEFRLNLVPSGTMWGTTIANTILLSLPSLIAMIQAMRRLAPTRLALSGAGAGLLAGAQGVLIYALYCPSMPVPYWGILHVLAIFMTTAIGAALGPGYLRW</sequence>
<dbReference type="OrthoDB" id="6059252at2"/>
<dbReference type="STRING" id="1424334.W822_06740"/>
<dbReference type="InterPro" id="IPR009495">
    <property type="entry name" value="NrsF"/>
</dbReference>
<proteinExistence type="predicted"/>
<protein>
    <recommendedName>
        <fullName evidence="4">DUF1109 domain-containing protein</fullName>
    </recommendedName>
</protein>
<keyword evidence="1" id="KW-0812">Transmembrane</keyword>
<feature type="transmembrane region" description="Helical" evidence="1">
    <location>
        <begin position="186"/>
        <end position="212"/>
    </location>
</feature>
<evidence type="ECO:0008006" key="4">
    <source>
        <dbReference type="Google" id="ProtNLM"/>
    </source>
</evidence>
<feature type="transmembrane region" description="Helical" evidence="1">
    <location>
        <begin position="29"/>
        <end position="48"/>
    </location>
</feature>
<dbReference type="Pfam" id="PF06532">
    <property type="entry name" value="NrsF"/>
    <property type="match status" value="1"/>
</dbReference>
<gene>
    <name evidence="2" type="ORF">W822_06740</name>
</gene>
<dbReference type="Proteomes" id="UP000018733">
    <property type="component" value="Unassembled WGS sequence"/>
</dbReference>
<keyword evidence="3" id="KW-1185">Reference proteome</keyword>
<keyword evidence="1" id="KW-0472">Membrane</keyword>
<feature type="transmembrane region" description="Helical" evidence="1">
    <location>
        <begin position="158"/>
        <end position="180"/>
    </location>
</feature>
<accession>V8QSG8</accession>
<keyword evidence="1" id="KW-1133">Transmembrane helix</keyword>
<dbReference type="AlphaFoldDB" id="V8QSG8"/>
<organism evidence="2 3">
    <name type="scientific">Advenella kashmirensis W13003</name>
    <dbReference type="NCBI Taxonomy" id="1424334"/>
    <lineage>
        <taxon>Bacteria</taxon>
        <taxon>Pseudomonadati</taxon>
        <taxon>Pseudomonadota</taxon>
        <taxon>Betaproteobacteria</taxon>
        <taxon>Burkholderiales</taxon>
        <taxon>Alcaligenaceae</taxon>
    </lineage>
</organism>
<evidence type="ECO:0000313" key="2">
    <source>
        <dbReference type="EMBL" id="ETF02552.1"/>
    </source>
</evidence>
<evidence type="ECO:0000313" key="3">
    <source>
        <dbReference type="Proteomes" id="UP000018733"/>
    </source>
</evidence>
<dbReference type="RefSeq" id="WP_024004332.1">
    <property type="nucleotide sequence ID" value="NZ_KI650979.1"/>
</dbReference>
<name>V8QSG8_9BURK</name>
<dbReference type="EMBL" id="AYXT01000009">
    <property type="protein sequence ID" value="ETF02552.1"/>
    <property type="molecule type" value="Genomic_DNA"/>
</dbReference>
<feature type="transmembrane region" description="Helical" evidence="1">
    <location>
        <begin position="90"/>
        <end position="113"/>
    </location>
</feature>
<evidence type="ECO:0000256" key="1">
    <source>
        <dbReference type="SAM" id="Phobius"/>
    </source>
</evidence>
<comment type="caution">
    <text evidence="2">The sequence shown here is derived from an EMBL/GenBank/DDBJ whole genome shotgun (WGS) entry which is preliminary data.</text>
</comment>
<feature type="transmembrane region" description="Helical" evidence="1">
    <location>
        <begin position="60"/>
        <end position="78"/>
    </location>
</feature>
<dbReference type="PATRIC" id="fig|1424334.3.peg.1345"/>